<dbReference type="OrthoDB" id="20105at2759"/>
<keyword evidence="4" id="KW-1185">Reference proteome</keyword>
<dbReference type="RefSeq" id="XP_043175168.1">
    <property type="nucleotide sequence ID" value="XM_043319233.1"/>
</dbReference>
<name>A0A8J2IC44_9PLEO</name>
<evidence type="ECO:0000256" key="1">
    <source>
        <dbReference type="SAM" id="Coils"/>
    </source>
</evidence>
<dbReference type="GeneID" id="67011880"/>
<feature type="compositionally biased region" description="Basic and acidic residues" evidence="2">
    <location>
        <begin position="391"/>
        <end position="406"/>
    </location>
</feature>
<organism evidence="3 4">
    <name type="scientific">Alternaria atra</name>
    <dbReference type="NCBI Taxonomy" id="119953"/>
    <lineage>
        <taxon>Eukaryota</taxon>
        <taxon>Fungi</taxon>
        <taxon>Dikarya</taxon>
        <taxon>Ascomycota</taxon>
        <taxon>Pezizomycotina</taxon>
        <taxon>Dothideomycetes</taxon>
        <taxon>Pleosporomycetidae</taxon>
        <taxon>Pleosporales</taxon>
        <taxon>Pleosporineae</taxon>
        <taxon>Pleosporaceae</taxon>
        <taxon>Alternaria</taxon>
        <taxon>Alternaria sect. Ulocladioides</taxon>
    </lineage>
</organism>
<proteinExistence type="predicted"/>
<feature type="region of interest" description="Disordered" evidence="2">
    <location>
        <begin position="480"/>
        <end position="624"/>
    </location>
</feature>
<feature type="region of interest" description="Disordered" evidence="2">
    <location>
        <begin position="213"/>
        <end position="359"/>
    </location>
</feature>
<feature type="compositionally biased region" description="Low complexity" evidence="2">
    <location>
        <begin position="521"/>
        <end position="540"/>
    </location>
</feature>
<gene>
    <name evidence="3" type="ORF">ALTATR162_LOCUS11591</name>
</gene>
<accession>A0A8J2IC44</accession>
<feature type="coiled-coil region" evidence="1">
    <location>
        <begin position="61"/>
        <end position="123"/>
    </location>
</feature>
<keyword evidence="1" id="KW-0175">Coiled coil</keyword>
<feature type="compositionally biased region" description="Basic and acidic residues" evidence="2">
    <location>
        <begin position="195"/>
        <end position="205"/>
    </location>
</feature>
<protein>
    <submittedName>
        <fullName evidence="3">Uncharacterized protein</fullName>
    </submittedName>
</protein>
<feature type="compositionally biased region" description="Low complexity" evidence="2">
    <location>
        <begin position="410"/>
        <end position="426"/>
    </location>
</feature>
<feature type="compositionally biased region" description="Basic and acidic residues" evidence="2">
    <location>
        <begin position="258"/>
        <end position="330"/>
    </location>
</feature>
<comment type="caution">
    <text evidence="3">The sequence shown here is derived from an EMBL/GenBank/DDBJ whole genome shotgun (WGS) entry which is preliminary data.</text>
</comment>
<evidence type="ECO:0000313" key="4">
    <source>
        <dbReference type="Proteomes" id="UP000676310"/>
    </source>
</evidence>
<feature type="compositionally biased region" description="Basic and acidic residues" evidence="2">
    <location>
        <begin position="213"/>
        <end position="240"/>
    </location>
</feature>
<evidence type="ECO:0000256" key="2">
    <source>
        <dbReference type="SAM" id="MobiDB-lite"/>
    </source>
</evidence>
<reference evidence="3" key="1">
    <citation type="submission" date="2021-05" db="EMBL/GenBank/DDBJ databases">
        <authorList>
            <person name="Stam R."/>
        </authorList>
    </citation>
    <scope>NUCLEOTIDE SEQUENCE</scope>
    <source>
        <strain evidence="3">CS162</strain>
    </source>
</reference>
<feature type="compositionally biased region" description="Polar residues" evidence="2">
    <location>
        <begin position="242"/>
        <end position="252"/>
    </location>
</feature>
<dbReference type="EMBL" id="CAJRGZ010000030">
    <property type="protein sequence ID" value="CAG5186462.1"/>
    <property type="molecule type" value="Genomic_DNA"/>
</dbReference>
<feature type="region of interest" description="Disordered" evidence="2">
    <location>
        <begin position="186"/>
        <end position="205"/>
    </location>
</feature>
<evidence type="ECO:0000313" key="3">
    <source>
        <dbReference type="EMBL" id="CAG5186462.1"/>
    </source>
</evidence>
<sequence length="701" mass="77239">MVATMEVDIDTNYEMKDLQNSLRNATLELSLERSKHSVEAVVKDEEIRKLRVAQCLLQDDNSDLHEQLEDEQARSDELEASLEEALAQLDEQRAEAEAAQNTIRTQAREVANLKAELKAMENVTSDSNKILSDKLALSREISSLRPEVEHLRAQVEANTGLLAEKLALQRQMTTLQVELENEKRTSARTIAKQGKKMEQDEDLRNELEEVRNELATEKKDRMKAEAGLTKAEKAMEKVQADLESQQQATESLQAKVESLSKKEASKASKRSEAHEAAIEQLREELQQEKAARLQAEKASKDTATRDAEIEQLRQELEQEKRERQKADKASKKGSQQPDDQAEAARKELEEEKRERKKQEKEYIKTLAELQGRNAVLDDKLSAFREKLRTTKEKLKEKEAELERADRAQTAPPAKSIAAVSAKPAAKNARKRMAATAEPETMLGTPGDGFPAKKAKRATSVTAVGDTSTFSLTPFLNKTSSIALGSPIVEEDEDEEAEQQVDEEAIQEQATPTAPPKKAPKKTAALPKVKALAPSASSKANAKPRKKNAAIPALEMVSEETSELSHNTSSKGDESENAHPVSVPTKDSDGPSKKSSKMKPRKSLMSFATFTEEPAAEKKKKRKLGASAGKTLFDAEDAEDDAGVPSLKPVGLSKGLFAARALSKSGVGKQARPISGGFNMMSEEAFTFSPLKKDRRGASILK</sequence>
<feature type="compositionally biased region" description="Basic and acidic residues" evidence="2">
    <location>
        <begin position="342"/>
        <end position="359"/>
    </location>
</feature>
<feature type="compositionally biased region" description="Acidic residues" evidence="2">
    <location>
        <begin position="488"/>
        <end position="505"/>
    </location>
</feature>
<feature type="region of interest" description="Disordered" evidence="2">
    <location>
        <begin position="391"/>
        <end position="453"/>
    </location>
</feature>
<dbReference type="Proteomes" id="UP000676310">
    <property type="component" value="Unassembled WGS sequence"/>
</dbReference>
<dbReference type="AlphaFoldDB" id="A0A8J2IC44"/>